<dbReference type="Proteomes" id="UP000230000">
    <property type="component" value="Unassembled WGS sequence"/>
</dbReference>
<comment type="function">
    <text evidence="7">F(1)F(0) ATP synthase produces ATP from ADP in the presence of a proton or sodium gradient. F-type ATPases consist of two structural domains, F(1) containing the extramembraneous catalytic core and F(0) containing the membrane proton channel, linked together by a central stalk and a peripheral stalk. During catalysis, ATP synthesis in the catalytic domain of F(1) is coupled via a rotary mechanism of the central stalk subunits to proton translocation.</text>
</comment>
<keyword evidence="6 7" id="KW-0066">ATP synthesis</keyword>
<proteinExistence type="inferred from homology"/>
<dbReference type="GO" id="GO:0046933">
    <property type="term" value="F:proton-transporting ATP synthase activity, rotational mechanism"/>
    <property type="evidence" value="ECO:0007669"/>
    <property type="project" value="UniProtKB-UniRule"/>
</dbReference>
<dbReference type="NCBIfam" id="TIGR01145">
    <property type="entry name" value="ATP_synt_delta"/>
    <property type="match status" value="1"/>
</dbReference>
<comment type="subcellular location">
    <subcellularLocation>
        <location evidence="7">Cell membrane</location>
        <topology evidence="7">Peripheral membrane protein</topology>
    </subcellularLocation>
    <subcellularLocation>
        <location evidence="1">Membrane</location>
    </subcellularLocation>
</comment>
<dbReference type="GO" id="GO:0005886">
    <property type="term" value="C:plasma membrane"/>
    <property type="evidence" value="ECO:0007669"/>
    <property type="project" value="UniProtKB-SubCell"/>
</dbReference>
<dbReference type="PROSITE" id="PS00389">
    <property type="entry name" value="ATPASE_DELTA"/>
    <property type="match status" value="1"/>
</dbReference>
<evidence type="ECO:0000256" key="7">
    <source>
        <dbReference type="HAMAP-Rule" id="MF_01416"/>
    </source>
</evidence>
<dbReference type="EMBL" id="PGFG01000001">
    <property type="protein sequence ID" value="PJJ75110.1"/>
    <property type="molecule type" value="Genomic_DNA"/>
</dbReference>
<protein>
    <recommendedName>
        <fullName evidence="7">ATP synthase subunit delta</fullName>
    </recommendedName>
    <alternativeName>
        <fullName evidence="7">ATP synthase F(1) sector subunit delta</fullName>
    </alternativeName>
    <alternativeName>
        <fullName evidence="7">F-type ATPase subunit delta</fullName>
        <shortName evidence="7">F-ATPase subunit delta</shortName>
    </alternativeName>
</protein>
<keyword evidence="7" id="KW-0139">CF(1)</keyword>
<comment type="function">
    <text evidence="7">This protein is part of the stalk that links CF(0) to CF(1). It either transmits conformational changes from CF(0) to CF(1) or is implicated in proton conduction.</text>
</comment>
<evidence type="ECO:0000256" key="6">
    <source>
        <dbReference type="ARBA" id="ARBA00023310"/>
    </source>
</evidence>
<evidence type="ECO:0000313" key="8">
    <source>
        <dbReference type="EMBL" id="PJJ75110.1"/>
    </source>
</evidence>
<comment type="caution">
    <text evidence="8">The sequence shown here is derived from an EMBL/GenBank/DDBJ whole genome shotgun (WGS) entry which is preliminary data.</text>
</comment>
<evidence type="ECO:0000256" key="3">
    <source>
        <dbReference type="ARBA" id="ARBA00022781"/>
    </source>
</evidence>
<dbReference type="SUPFAM" id="SSF47928">
    <property type="entry name" value="N-terminal domain of the delta subunit of the F1F0-ATP synthase"/>
    <property type="match status" value="1"/>
</dbReference>
<organism evidence="8 9">
    <name type="scientific">Thermoflavifilum aggregans</name>
    <dbReference type="NCBI Taxonomy" id="454188"/>
    <lineage>
        <taxon>Bacteria</taxon>
        <taxon>Pseudomonadati</taxon>
        <taxon>Bacteroidota</taxon>
        <taxon>Chitinophagia</taxon>
        <taxon>Chitinophagales</taxon>
        <taxon>Chitinophagaceae</taxon>
        <taxon>Thermoflavifilum</taxon>
    </lineage>
</organism>
<dbReference type="InterPro" id="IPR000711">
    <property type="entry name" value="ATPase_OSCP/dsu"/>
</dbReference>
<keyword evidence="3 7" id="KW-0375">Hydrogen ion transport</keyword>
<dbReference type="PANTHER" id="PTHR11910">
    <property type="entry name" value="ATP SYNTHASE DELTA CHAIN"/>
    <property type="match status" value="1"/>
</dbReference>
<evidence type="ECO:0000256" key="5">
    <source>
        <dbReference type="ARBA" id="ARBA00023136"/>
    </source>
</evidence>
<sequence length="187" mass="21783">MNNPLIASRYAKSLIELAQSMGQLEAVYQDARLLNQICKESRQWVTFLKSPVIKPDKKEKVVEQLLKERVQTLTYQFIRLLIRKEREAYLPEIARAIIDQYFALKGIHRVSITTAVPVSQQTSELIIHKLQEELGWKQVELQTQVDPRLIGGFVLQTGDRLLDASIYHQLQEVKKQFLDTSYVYNIR</sequence>
<reference evidence="8 9" key="1">
    <citation type="submission" date="2017-11" db="EMBL/GenBank/DDBJ databases">
        <title>Genomic Encyclopedia of Archaeal and Bacterial Type Strains, Phase II (KMG-II): From Individual Species to Whole Genera.</title>
        <authorList>
            <person name="Goeker M."/>
        </authorList>
    </citation>
    <scope>NUCLEOTIDE SEQUENCE [LARGE SCALE GENOMIC DNA]</scope>
    <source>
        <strain evidence="8 9">DSM 27268</strain>
    </source>
</reference>
<dbReference type="RefSeq" id="WP_100313762.1">
    <property type="nucleotide sequence ID" value="NZ_PGFG01000001.1"/>
</dbReference>
<keyword evidence="4 7" id="KW-0406">Ion transport</keyword>
<dbReference type="HAMAP" id="MF_01416">
    <property type="entry name" value="ATP_synth_delta_bact"/>
    <property type="match status" value="1"/>
</dbReference>
<name>A0A2M9CT56_9BACT</name>
<accession>A0A2M9CT56</accession>
<gene>
    <name evidence="7" type="primary">atpH</name>
    <name evidence="8" type="ORF">BXY57_0679</name>
</gene>
<keyword evidence="5 7" id="KW-0472">Membrane</keyword>
<dbReference type="PRINTS" id="PR00125">
    <property type="entry name" value="ATPASEDELTA"/>
</dbReference>
<evidence type="ECO:0000256" key="4">
    <source>
        <dbReference type="ARBA" id="ARBA00023065"/>
    </source>
</evidence>
<keyword evidence="2 7" id="KW-0813">Transport</keyword>
<dbReference type="InterPro" id="IPR020781">
    <property type="entry name" value="ATPase_OSCP/d_CS"/>
</dbReference>
<keyword evidence="7" id="KW-1003">Cell membrane</keyword>
<dbReference type="Pfam" id="PF00213">
    <property type="entry name" value="OSCP"/>
    <property type="match status" value="1"/>
</dbReference>
<dbReference type="GO" id="GO:0045259">
    <property type="term" value="C:proton-transporting ATP synthase complex"/>
    <property type="evidence" value="ECO:0007669"/>
    <property type="project" value="UniProtKB-KW"/>
</dbReference>
<dbReference type="OrthoDB" id="9802471at2"/>
<dbReference type="Gene3D" id="1.10.520.20">
    <property type="entry name" value="N-terminal domain of the delta subunit of the F1F0-ATP synthase"/>
    <property type="match status" value="1"/>
</dbReference>
<dbReference type="AlphaFoldDB" id="A0A2M9CT56"/>
<evidence type="ECO:0000256" key="2">
    <source>
        <dbReference type="ARBA" id="ARBA00022448"/>
    </source>
</evidence>
<keyword evidence="9" id="KW-1185">Reference proteome</keyword>
<evidence type="ECO:0000256" key="1">
    <source>
        <dbReference type="ARBA" id="ARBA00004370"/>
    </source>
</evidence>
<evidence type="ECO:0000313" key="9">
    <source>
        <dbReference type="Proteomes" id="UP000230000"/>
    </source>
</evidence>
<comment type="similarity">
    <text evidence="7">Belongs to the ATPase delta chain family.</text>
</comment>
<dbReference type="InterPro" id="IPR026015">
    <property type="entry name" value="ATP_synth_OSCP/delta_N_sf"/>
</dbReference>